<sequence length="41" mass="4893">MNDFWERVVESAVDAVNQTIENNFDVVETTQDLNDKYREEE</sequence>
<proteinExistence type="predicted"/>
<gene>
    <name evidence="1" type="ORF">SAMN04488542_10519</name>
</gene>
<protein>
    <submittedName>
        <fullName evidence="1">Uncharacterized protein</fullName>
    </submittedName>
</protein>
<dbReference type="STRING" id="670482.SAMN04488542_10519"/>
<reference evidence="1 2" key="1">
    <citation type="submission" date="2016-10" db="EMBL/GenBank/DDBJ databases">
        <authorList>
            <person name="de Groot N.N."/>
        </authorList>
    </citation>
    <scope>NUCLEOTIDE SEQUENCE [LARGE SCALE GENOMIC DNA]</scope>
    <source>
        <strain evidence="1 2">DSM 28129</strain>
    </source>
</reference>
<organism evidence="1 2">
    <name type="scientific">Fontibacillus panacisegetis</name>
    <dbReference type="NCBI Taxonomy" id="670482"/>
    <lineage>
        <taxon>Bacteria</taxon>
        <taxon>Bacillati</taxon>
        <taxon>Bacillota</taxon>
        <taxon>Bacilli</taxon>
        <taxon>Bacillales</taxon>
        <taxon>Paenibacillaceae</taxon>
        <taxon>Fontibacillus</taxon>
    </lineage>
</organism>
<name>A0A1G7HSI7_9BACL</name>
<dbReference type="RefSeq" id="WP_281243705.1">
    <property type="nucleotide sequence ID" value="NZ_FNBG01000005.1"/>
</dbReference>
<evidence type="ECO:0000313" key="2">
    <source>
        <dbReference type="Proteomes" id="UP000198972"/>
    </source>
</evidence>
<accession>A0A1G7HSI7</accession>
<keyword evidence="2" id="KW-1185">Reference proteome</keyword>
<dbReference type="Proteomes" id="UP000198972">
    <property type="component" value="Unassembled WGS sequence"/>
</dbReference>
<dbReference type="EMBL" id="FNBG01000005">
    <property type="protein sequence ID" value="SDF03402.1"/>
    <property type="molecule type" value="Genomic_DNA"/>
</dbReference>
<evidence type="ECO:0000313" key="1">
    <source>
        <dbReference type="EMBL" id="SDF03402.1"/>
    </source>
</evidence>
<dbReference type="AlphaFoldDB" id="A0A1G7HSI7"/>